<dbReference type="NCBIfam" id="TIGR01488">
    <property type="entry name" value="HAD-SF-IB"/>
    <property type="match status" value="1"/>
</dbReference>
<gene>
    <name evidence="1" type="ORF">SAMN02745132_04779</name>
</gene>
<proteinExistence type="predicted"/>
<dbReference type="AlphaFoldDB" id="A0A1T4W5Z5"/>
<keyword evidence="1" id="KW-0378">Hydrolase</keyword>
<evidence type="ECO:0000313" key="1">
    <source>
        <dbReference type="EMBL" id="SKA72702.1"/>
    </source>
</evidence>
<reference evidence="2" key="1">
    <citation type="submission" date="2017-02" db="EMBL/GenBank/DDBJ databases">
        <authorList>
            <person name="Varghese N."/>
            <person name="Submissions S."/>
        </authorList>
    </citation>
    <scope>NUCLEOTIDE SEQUENCE [LARGE SCALE GENOMIC DNA]</scope>
    <source>
        <strain evidence="2">DSM 22720</strain>
    </source>
</reference>
<accession>A0A1T4W5Z5</accession>
<dbReference type="NCBIfam" id="TIGR01490">
    <property type="entry name" value="HAD-SF-IB-hyp1"/>
    <property type="match status" value="1"/>
</dbReference>
<dbReference type="InterPro" id="IPR023214">
    <property type="entry name" value="HAD_sf"/>
</dbReference>
<dbReference type="EMBL" id="FUXU01000164">
    <property type="protein sequence ID" value="SKA72702.1"/>
    <property type="molecule type" value="Genomic_DNA"/>
</dbReference>
<dbReference type="GO" id="GO:0000287">
    <property type="term" value="F:magnesium ion binding"/>
    <property type="evidence" value="ECO:0007669"/>
    <property type="project" value="TreeGrafter"/>
</dbReference>
<dbReference type="SUPFAM" id="SSF56784">
    <property type="entry name" value="HAD-like"/>
    <property type="match status" value="1"/>
</dbReference>
<dbReference type="Pfam" id="PF12710">
    <property type="entry name" value="HAD"/>
    <property type="match status" value="1"/>
</dbReference>
<sequence length="198" mass="22375">MANLALFDFDGTITNDDCFTAFVLFATSKKRKCLGFALIWPVVMFHKLGLLPASLTRPVVAKAAFWRRSVKSVDAQAQQFVDEYISGVIRPEAESTLKWHKAQGDVIYLVSASLSPYLTIWCRQQGVHLLCSDLEKRDGRYTGRYVSGDCSKERKALKVKNSIDLSQYSSIYAYGDTKEDLALLALADHKYMCWKLID</sequence>
<evidence type="ECO:0000313" key="2">
    <source>
        <dbReference type="Proteomes" id="UP000190162"/>
    </source>
</evidence>
<dbReference type="GO" id="GO:0006564">
    <property type="term" value="P:L-serine biosynthetic process"/>
    <property type="evidence" value="ECO:0007669"/>
    <property type="project" value="TreeGrafter"/>
</dbReference>
<dbReference type="PANTHER" id="PTHR43344:SF14">
    <property type="entry name" value="HAD-IB FAMILY HYDROLASE"/>
    <property type="match status" value="1"/>
</dbReference>
<organism evidence="1 2">
    <name type="scientific">Enterovibrio nigricans DSM 22720</name>
    <dbReference type="NCBI Taxonomy" id="1121868"/>
    <lineage>
        <taxon>Bacteria</taxon>
        <taxon>Pseudomonadati</taxon>
        <taxon>Pseudomonadota</taxon>
        <taxon>Gammaproteobacteria</taxon>
        <taxon>Vibrionales</taxon>
        <taxon>Vibrionaceae</taxon>
        <taxon>Enterovibrio</taxon>
    </lineage>
</organism>
<keyword evidence="2" id="KW-1185">Reference proteome</keyword>
<name>A0A1T4W5Z5_9GAMM</name>
<dbReference type="RefSeq" id="WP_078754751.1">
    <property type="nucleotide sequence ID" value="NZ_FUXU01000164.1"/>
</dbReference>
<dbReference type="Proteomes" id="UP000190162">
    <property type="component" value="Unassembled WGS sequence"/>
</dbReference>
<dbReference type="Gene3D" id="1.20.1440.100">
    <property type="entry name" value="SG protein - dephosphorylation function"/>
    <property type="match status" value="1"/>
</dbReference>
<dbReference type="InterPro" id="IPR006385">
    <property type="entry name" value="HAD_hydro_SerB1"/>
</dbReference>
<protein>
    <submittedName>
        <fullName evidence="1">HAD-superfamily subfamily IB hydrolase, TIGR01490</fullName>
    </submittedName>
</protein>
<dbReference type="InterPro" id="IPR036412">
    <property type="entry name" value="HAD-like_sf"/>
</dbReference>
<dbReference type="CDD" id="cd02612">
    <property type="entry name" value="HAD_PGPPase"/>
    <property type="match status" value="1"/>
</dbReference>
<dbReference type="PANTHER" id="PTHR43344">
    <property type="entry name" value="PHOSPHOSERINE PHOSPHATASE"/>
    <property type="match status" value="1"/>
</dbReference>
<dbReference type="OrthoDB" id="9784466at2"/>
<dbReference type="Gene3D" id="3.40.50.1000">
    <property type="entry name" value="HAD superfamily/HAD-like"/>
    <property type="match status" value="1"/>
</dbReference>
<dbReference type="GO" id="GO:0036424">
    <property type="term" value="F:L-phosphoserine phosphatase activity"/>
    <property type="evidence" value="ECO:0007669"/>
    <property type="project" value="TreeGrafter"/>
</dbReference>
<dbReference type="GO" id="GO:0005737">
    <property type="term" value="C:cytoplasm"/>
    <property type="evidence" value="ECO:0007669"/>
    <property type="project" value="TreeGrafter"/>
</dbReference>
<dbReference type="InterPro" id="IPR050582">
    <property type="entry name" value="HAD-like_SerB"/>
</dbReference>